<evidence type="ECO:0000313" key="1">
    <source>
        <dbReference type="EMBL" id="PYI02586.1"/>
    </source>
</evidence>
<reference evidence="1 2" key="1">
    <citation type="submission" date="2018-02" db="EMBL/GenBank/DDBJ databases">
        <title>The genomes of Aspergillus section Nigri reveals drivers in fungal speciation.</title>
        <authorList>
            <consortium name="DOE Joint Genome Institute"/>
            <person name="Vesth T.C."/>
            <person name="Nybo J."/>
            <person name="Theobald S."/>
            <person name="Brandl J."/>
            <person name="Frisvad J.C."/>
            <person name="Nielsen K.F."/>
            <person name="Lyhne E.K."/>
            <person name="Kogle M.E."/>
            <person name="Kuo A."/>
            <person name="Riley R."/>
            <person name="Clum A."/>
            <person name="Nolan M."/>
            <person name="Lipzen A."/>
            <person name="Salamov A."/>
            <person name="Henrissat B."/>
            <person name="Wiebenga A."/>
            <person name="De vries R.P."/>
            <person name="Grigoriev I.V."/>
            <person name="Mortensen U.H."/>
            <person name="Andersen M.R."/>
            <person name="Baker S.E."/>
        </authorList>
    </citation>
    <scope>NUCLEOTIDE SEQUENCE [LARGE SCALE GENOMIC DNA]</scope>
    <source>
        <strain evidence="1 2">CBS 121057</strain>
    </source>
</reference>
<sequence length="211" mass="24887">EDPRRALHSPAIKSRDENTWLNSHDTSKEEFLDFRSIQNTYKVQLNEFPNSGYSFRIWLLWDYDRIWGKFDFGYTKGMFLVDPGPKMPKYDDDDGYKSQTLPFCWRGVRKTEPDYLLCNELIMKGKICINQWEHTLEGVFEYMTGNSNAGEGSCAFHAKAHFGPSVVPYCLEDIVEEWNVYSSLPVPEDRVRQYLCAWDLQVDLRRRDKKK</sequence>
<accession>A0A319DXS8</accession>
<dbReference type="OrthoDB" id="27483at2759"/>
<feature type="non-terminal residue" evidence="1">
    <location>
        <position position="211"/>
    </location>
</feature>
<keyword evidence="2" id="KW-1185">Reference proteome</keyword>
<name>A0A319DXS8_ASPSB</name>
<protein>
    <submittedName>
        <fullName evidence="1">Uncharacterized protein</fullName>
    </submittedName>
</protein>
<proteinExistence type="predicted"/>
<organism evidence="1 2">
    <name type="scientific">Aspergillus sclerotiicarbonarius (strain CBS 121057 / IBT 28362)</name>
    <dbReference type="NCBI Taxonomy" id="1448318"/>
    <lineage>
        <taxon>Eukaryota</taxon>
        <taxon>Fungi</taxon>
        <taxon>Dikarya</taxon>
        <taxon>Ascomycota</taxon>
        <taxon>Pezizomycotina</taxon>
        <taxon>Eurotiomycetes</taxon>
        <taxon>Eurotiomycetidae</taxon>
        <taxon>Eurotiales</taxon>
        <taxon>Aspergillaceae</taxon>
        <taxon>Aspergillus</taxon>
        <taxon>Aspergillus subgen. Circumdati</taxon>
    </lineage>
</organism>
<evidence type="ECO:0000313" key="2">
    <source>
        <dbReference type="Proteomes" id="UP000248423"/>
    </source>
</evidence>
<dbReference type="STRING" id="1448318.A0A319DXS8"/>
<feature type="non-terminal residue" evidence="1">
    <location>
        <position position="1"/>
    </location>
</feature>
<dbReference type="VEuPathDB" id="FungiDB:BO78DRAFT_274513"/>
<dbReference type="EMBL" id="KZ826392">
    <property type="protein sequence ID" value="PYI02586.1"/>
    <property type="molecule type" value="Genomic_DNA"/>
</dbReference>
<dbReference type="AlphaFoldDB" id="A0A319DXS8"/>
<gene>
    <name evidence="1" type="ORF">BO78DRAFT_274513</name>
</gene>
<dbReference type="Proteomes" id="UP000248423">
    <property type="component" value="Unassembled WGS sequence"/>
</dbReference>